<evidence type="ECO:0000313" key="3">
    <source>
        <dbReference type="Proteomes" id="UP000232122"/>
    </source>
</evidence>
<name>A0AAE4QR54_9LEPT</name>
<reference evidence="2 3" key="1">
    <citation type="journal article" date="2018" name="Microb. Genom.">
        <title>Deciphering the unexplored Leptospira diversity from soils uncovers genomic evolution to virulence.</title>
        <authorList>
            <person name="Thibeaux R."/>
            <person name="Iraola G."/>
            <person name="Ferres I."/>
            <person name="Bierque E."/>
            <person name="Girault D."/>
            <person name="Soupe-Gilbert M.E."/>
            <person name="Picardeau M."/>
            <person name="Goarant C."/>
        </authorList>
    </citation>
    <scope>NUCLEOTIDE SEQUENCE [LARGE SCALE GENOMIC DNA]</scope>
    <source>
        <strain evidence="2 3">ATI7-C-A5</strain>
    </source>
</reference>
<keyword evidence="3" id="KW-1185">Reference proteome</keyword>
<organism evidence="2 3">
    <name type="scientific">Leptospira ellisii</name>
    <dbReference type="NCBI Taxonomy" id="2023197"/>
    <lineage>
        <taxon>Bacteria</taxon>
        <taxon>Pseudomonadati</taxon>
        <taxon>Spirochaetota</taxon>
        <taxon>Spirochaetia</taxon>
        <taxon>Leptospirales</taxon>
        <taxon>Leptospiraceae</taxon>
        <taxon>Leptospira</taxon>
    </lineage>
</organism>
<dbReference type="InterPro" id="IPR036388">
    <property type="entry name" value="WH-like_DNA-bd_sf"/>
</dbReference>
<dbReference type="SMART" id="SM00091">
    <property type="entry name" value="PAS"/>
    <property type="match status" value="1"/>
</dbReference>
<comment type="caution">
    <text evidence="2">The sequence shown here is derived from an EMBL/GenBank/DDBJ whole genome shotgun (WGS) entry which is preliminary data.</text>
</comment>
<dbReference type="Pfam" id="PF00989">
    <property type="entry name" value="PAS"/>
    <property type="match status" value="1"/>
</dbReference>
<gene>
    <name evidence="2" type="ORF">CH379_016540</name>
</gene>
<dbReference type="SUPFAM" id="SSF55785">
    <property type="entry name" value="PYP-like sensor domain (PAS domain)"/>
    <property type="match status" value="1"/>
</dbReference>
<sequence length="235" mass="26853">MSAAESQEKEGIQYLSSILKSYFYQYPHAMFITDRSGRIEFINPVFESLSGYDRNELIGKNPKFFQSGSHDARFYENLWSTILSGKEYEGNFVNKNGFGKTVSWKERITPLRDESGNISNFLCRVDLPQNGNLSETNGAESPPLDVSGERTKIRESLFPKLQKEFGLTYQEAKICDLLVEGQTRDNLVKQLGVHAGTLKNHLKSIYRKTIERNLAEPGQGRDKLQRLTLFLIRLC</sequence>
<dbReference type="InterPro" id="IPR000792">
    <property type="entry name" value="Tscrpt_reg_LuxR_C"/>
</dbReference>
<dbReference type="GO" id="GO:0006355">
    <property type="term" value="P:regulation of DNA-templated transcription"/>
    <property type="evidence" value="ECO:0007669"/>
    <property type="project" value="InterPro"/>
</dbReference>
<dbReference type="PRINTS" id="PR00038">
    <property type="entry name" value="HTHLUXR"/>
</dbReference>
<protein>
    <submittedName>
        <fullName evidence="2">PAS domain-containing protein</fullName>
    </submittedName>
</protein>
<accession>A0AAE4QR54</accession>
<dbReference type="CDD" id="cd00130">
    <property type="entry name" value="PAS"/>
    <property type="match status" value="1"/>
</dbReference>
<dbReference type="NCBIfam" id="TIGR00229">
    <property type="entry name" value="sensory_box"/>
    <property type="match status" value="1"/>
</dbReference>
<dbReference type="InterPro" id="IPR000014">
    <property type="entry name" value="PAS"/>
</dbReference>
<dbReference type="EMBL" id="NPEF02000021">
    <property type="protein sequence ID" value="MDV6237242.1"/>
    <property type="molecule type" value="Genomic_DNA"/>
</dbReference>
<dbReference type="Gene3D" id="1.10.10.10">
    <property type="entry name" value="Winged helix-like DNA-binding domain superfamily/Winged helix DNA-binding domain"/>
    <property type="match status" value="1"/>
</dbReference>
<dbReference type="SUPFAM" id="SSF46894">
    <property type="entry name" value="C-terminal effector domain of the bipartite response regulators"/>
    <property type="match status" value="1"/>
</dbReference>
<dbReference type="Gene3D" id="3.30.450.20">
    <property type="entry name" value="PAS domain"/>
    <property type="match status" value="1"/>
</dbReference>
<dbReference type="InterPro" id="IPR016032">
    <property type="entry name" value="Sig_transdc_resp-reg_C-effctor"/>
</dbReference>
<proteinExistence type="predicted"/>
<dbReference type="AlphaFoldDB" id="A0AAE4QR54"/>
<feature type="domain" description="PAS" evidence="1">
    <location>
        <begin position="11"/>
        <end position="61"/>
    </location>
</feature>
<dbReference type="GO" id="GO:0003677">
    <property type="term" value="F:DNA binding"/>
    <property type="evidence" value="ECO:0007669"/>
    <property type="project" value="InterPro"/>
</dbReference>
<dbReference type="PROSITE" id="PS50112">
    <property type="entry name" value="PAS"/>
    <property type="match status" value="1"/>
</dbReference>
<evidence type="ECO:0000313" key="2">
    <source>
        <dbReference type="EMBL" id="MDV6237242.1"/>
    </source>
</evidence>
<dbReference type="InterPro" id="IPR013767">
    <property type="entry name" value="PAS_fold"/>
</dbReference>
<dbReference type="RefSeq" id="WP_100745614.1">
    <property type="nucleotide sequence ID" value="NZ_NPEF02000021.1"/>
</dbReference>
<dbReference type="Proteomes" id="UP000232122">
    <property type="component" value="Unassembled WGS sequence"/>
</dbReference>
<evidence type="ECO:0000259" key="1">
    <source>
        <dbReference type="PROSITE" id="PS50112"/>
    </source>
</evidence>
<dbReference type="InterPro" id="IPR035965">
    <property type="entry name" value="PAS-like_dom_sf"/>
</dbReference>